<evidence type="ECO:0000256" key="1">
    <source>
        <dbReference type="ARBA" id="ARBA00022574"/>
    </source>
</evidence>
<feature type="repeat" description="WD" evidence="3">
    <location>
        <begin position="681"/>
        <end position="721"/>
    </location>
</feature>
<dbReference type="InterPro" id="IPR036322">
    <property type="entry name" value="WD40_repeat_dom_sf"/>
</dbReference>
<dbReference type="Gene3D" id="2.130.10.10">
    <property type="entry name" value="YVTN repeat-like/Quinoprotein amine dehydrogenase"/>
    <property type="match status" value="3"/>
</dbReference>
<dbReference type="HOGENOM" id="CLU_000288_6_0_1"/>
<dbReference type="OrthoDB" id="2658414at2759"/>
<dbReference type="InterPro" id="IPR056884">
    <property type="entry name" value="NPHP3-like_N"/>
</dbReference>
<dbReference type="Pfam" id="PF00400">
    <property type="entry name" value="WD40"/>
    <property type="match status" value="6"/>
</dbReference>
<feature type="repeat" description="WD" evidence="3">
    <location>
        <begin position="639"/>
        <end position="680"/>
    </location>
</feature>
<dbReference type="InterPro" id="IPR020472">
    <property type="entry name" value="WD40_PAC1"/>
</dbReference>
<keyword evidence="1 3" id="KW-0853">WD repeat</keyword>
<evidence type="ECO:0000259" key="4">
    <source>
        <dbReference type="Pfam" id="PF24883"/>
    </source>
</evidence>
<dbReference type="GO" id="GO:1990234">
    <property type="term" value="C:transferase complex"/>
    <property type="evidence" value="ECO:0007669"/>
    <property type="project" value="UniProtKB-ARBA"/>
</dbReference>
<dbReference type="CDD" id="cd00200">
    <property type="entry name" value="WD40"/>
    <property type="match status" value="1"/>
</dbReference>
<feature type="domain" description="Nephrocystin 3-like N-terminal" evidence="4">
    <location>
        <begin position="6"/>
        <end position="159"/>
    </location>
</feature>
<dbReference type="STRING" id="650164.K5XF61"/>
<evidence type="ECO:0000313" key="5">
    <source>
        <dbReference type="EMBL" id="EKM61727.1"/>
    </source>
</evidence>
<dbReference type="GO" id="GO:0005634">
    <property type="term" value="C:nucleus"/>
    <property type="evidence" value="ECO:0007669"/>
    <property type="project" value="TreeGrafter"/>
</dbReference>
<feature type="repeat" description="WD" evidence="3">
    <location>
        <begin position="848"/>
        <end position="889"/>
    </location>
</feature>
<organism evidence="5 6">
    <name type="scientific">Phanerochaete carnosa (strain HHB-10118-sp)</name>
    <name type="common">White-rot fungus</name>
    <name type="synonym">Peniophora carnosa</name>
    <dbReference type="NCBI Taxonomy" id="650164"/>
    <lineage>
        <taxon>Eukaryota</taxon>
        <taxon>Fungi</taxon>
        <taxon>Dikarya</taxon>
        <taxon>Basidiomycota</taxon>
        <taxon>Agaricomycotina</taxon>
        <taxon>Agaricomycetes</taxon>
        <taxon>Polyporales</taxon>
        <taxon>Phanerochaetaceae</taxon>
        <taxon>Phanerochaete</taxon>
    </lineage>
</organism>
<dbReference type="Gene3D" id="3.40.50.300">
    <property type="entry name" value="P-loop containing nucleotide triphosphate hydrolases"/>
    <property type="match status" value="1"/>
</dbReference>
<dbReference type="EMBL" id="JH930468">
    <property type="protein sequence ID" value="EKM61727.1"/>
    <property type="molecule type" value="Genomic_DNA"/>
</dbReference>
<feature type="repeat" description="WD" evidence="3">
    <location>
        <begin position="555"/>
        <end position="587"/>
    </location>
</feature>
<dbReference type="InterPro" id="IPR015943">
    <property type="entry name" value="WD40/YVTN_repeat-like_dom_sf"/>
</dbReference>
<dbReference type="Proteomes" id="UP000008370">
    <property type="component" value="Unassembled WGS sequence"/>
</dbReference>
<protein>
    <recommendedName>
        <fullName evidence="4">Nephrocystin 3-like N-terminal domain-containing protein</fullName>
    </recommendedName>
</protein>
<feature type="repeat" description="WD" evidence="3">
    <location>
        <begin position="722"/>
        <end position="754"/>
    </location>
</feature>
<name>K5XF61_PHACS</name>
<dbReference type="KEGG" id="pco:PHACADRAFT_135622"/>
<evidence type="ECO:0000256" key="3">
    <source>
        <dbReference type="PROSITE-ProRule" id="PRU00221"/>
    </source>
</evidence>
<dbReference type="PROSITE" id="PS50082">
    <property type="entry name" value="WD_REPEATS_2"/>
    <property type="match status" value="6"/>
</dbReference>
<accession>K5XF61</accession>
<dbReference type="SUPFAM" id="SSF50978">
    <property type="entry name" value="WD40 repeat-like"/>
    <property type="match status" value="1"/>
</dbReference>
<dbReference type="PRINTS" id="PR00320">
    <property type="entry name" value="GPROTEINBRPT"/>
</dbReference>
<dbReference type="InterPro" id="IPR019775">
    <property type="entry name" value="WD40_repeat_CS"/>
</dbReference>
<proteinExistence type="predicted"/>
<dbReference type="AlphaFoldDB" id="K5XF61"/>
<dbReference type="SMART" id="SM00320">
    <property type="entry name" value="WD40"/>
    <property type="match status" value="7"/>
</dbReference>
<dbReference type="InParanoid" id="K5XF61"/>
<evidence type="ECO:0000313" key="6">
    <source>
        <dbReference type="Proteomes" id="UP000008370"/>
    </source>
</evidence>
<dbReference type="PROSITE" id="PS50294">
    <property type="entry name" value="WD_REPEATS_REGION"/>
    <property type="match status" value="5"/>
</dbReference>
<keyword evidence="2" id="KW-0677">Repeat</keyword>
<dbReference type="SUPFAM" id="SSF52540">
    <property type="entry name" value="P-loop containing nucleoside triphosphate hydrolases"/>
    <property type="match status" value="1"/>
</dbReference>
<dbReference type="InterPro" id="IPR027417">
    <property type="entry name" value="P-loop_NTPase"/>
</dbReference>
<gene>
    <name evidence="5" type="ORF">PHACADRAFT_135622</name>
</gene>
<dbReference type="InterPro" id="IPR001680">
    <property type="entry name" value="WD40_rpt"/>
</dbReference>
<evidence type="ECO:0000256" key="2">
    <source>
        <dbReference type="ARBA" id="ARBA00022737"/>
    </source>
</evidence>
<dbReference type="Pfam" id="PF24883">
    <property type="entry name" value="NPHP3_N"/>
    <property type="match status" value="1"/>
</dbReference>
<keyword evidence="6" id="KW-1185">Reference proteome</keyword>
<reference evidence="5 6" key="1">
    <citation type="journal article" date="2012" name="BMC Genomics">
        <title>Comparative genomics of the white-rot fungi, Phanerochaete carnosa and P. chrysosporium, to elucidate the genetic basis of the distinct wood types they colonize.</title>
        <authorList>
            <person name="Suzuki H."/>
            <person name="MacDonald J."/>
            <person name="Syed K."/>
            <person name="Salamov A."/>
            <person name="Hori C."/>
            <person name="Aerts A."/>
            <person name="Henrissat B."/>
            <person name="Wiebenga A."/>
            <person name="vanKuyk P.A."/>
            <person name="Barry K."/>
            <person name="Lindquist E."/>
            <person name="LaButti K."/>
            <person name="Lapidus A."/>
            <person name="Lucas S."/>
            <person name="Coutinho P."/>
            <person name="Gong Y."/>
            <person name="Samejima M."/>
            <person name="Mahadevan R."/>
            <person name="Abou-Zaid M."/>
            <person name="de Vries R.P."/>
            <person name="Igarashi K."/>
            <person name="Yadav J.S."/>
            <person name="Grigoriev I.V."/>
            <person name="Master E.R."/>
        </authorList>
    </citation>
    <scope>NUCLEOTIDE SEQUENCE [LARGE SCALE GENOMIC DNA]</scope>
    <source>
        <strain evidence="5 6">HHB-10118-sp</strain>
    </source>
</reference>
<sequence length="1006" mass="110531">MQPANHQPSIFWLNGQPGSGKTTIARSVAKRCHDGGILGASFFCSRSDADCNNPSMIFTTIAYQLGLLFPSYSDRVSEILKKDPLLVYAAVTRQFEELIIQPLAHLHDLHNDGSPIPPCIVVIDALDECRGSKATSAILSNLLKHADKLPPLRFFITSRPEHHIVTSFDSPDYRNASSRLVLHEVELEAVTPDIKLYITASLLDIKVRFRLAGTWPGEGDIEILAKKAGGLFIFAATAVKFIEDRKYLNGPRRQLEILISAMASDGSYRLLDWLYSQVLETTFPDMPEDLLESELKSILGSIVTVQDPLPLSGLSRLIGLPADTVYSSLVGLHSVLIVPESEESKSNIRIIHPTFAEFLIDSTRCTNRSFTVNSQQQHTELLCGCLEALQELRRDICDIRDPSLLNTEVPNLLERVEKAIPPHVKYACRHWYTHLVNGNLSAENLEPLSELVERRLLYWVEACSVLGVLREAILGLSESQRKLRVMLLSDCERLIVGYFPAISGSALQLYHLIPLLVPRKTALAQIYAGECRAENSVKVFGGATDSWDACLGTVTAHEGQVVRAVDLSPDDRTIVSSGDDNKIRLWDALTCAQLLVLYGHSDFVRSVKYSPDGARIVSAADDGTVKIWDAVSGVLLCTLKGHTNWVLCAVYTPDGGRIVSGSRDNSIKIWDAETGACLMTLTEHRDRVTSIAVSPDGLWMASGADDMVCLWSLEAPEAQQVFAGHTRDVICVAYSQDGTRIASGSRDGTVRLWDTTQNAVNTPQLESAIKPSDPRALLVRGNDSIEVYKTDTWECAYKPLSLPSGCTHYAAFSPDDAMVLVASDGEPGRVALWDAASGSLCARWEGELYGHTNWVTSVAFAPGGDVIISSDRGNGMRLWDIATGACLLVLSPATWGSTVRLSPDGSGVLVDDDKRLIQLWAPLNEDALATTSLPWLPRRTWPIYYIEDSWIFSLTPTRQARLCWVPADWQGIAGFLGQDVLFGKQGARLNFSALSSYLESLHTAST</sequence>
<feature type="repeat" description="WD" evidence="3">
    <location>
        <begin position="597"/>
        <end position="638"/>
    </location>
</feature>
<dbReference type="RefSeq" id="XP_007391130.1">
    <property type="nucleotide sequence ID" value="XM_007391068.1"/>
</dbReference>
<dbReference type="GeneID" id="18908340"/>
<dbReference type="PANTHER" id="PTHR22847">
    <property type="entry name" value="WD40 REPEAT PROTEIN"/>
    <property type="match status" value="1"/>
</dbReference>
<dbReference type="PANTHER" id="PTHR22847:SF637">
    <property type="entry name" value="WD REPEAT DOMAIN 5B"/>
    <property type="match status" value="1"/>
</dbReference>
<dbReference type="PROSITE" id="PS00678">
    <property type="entry name" value="WD_REPEATS_1"/>
    <property type="match status" value="1"/>
</dbReference>